<dbReference type="InterPro" id="IPR036397">
    <property type="entry name" value="RNaseH_sf"/>
</dbReference>
<gene>
    <name evidence="4" type="primary">LOC727429</name>
</gene>
<dbReference type="Gene3D" id="3.30.420.10">
    <property type="entry name" value="Ribonuclease H-like superfamily/Ribonuclease H"/>
    <property type="match status" value="1"/>
</dbReference>
<accession>A0A8B8HAY3</accession>
<evidence type="ECO:0000259" key="1">
    <source>
        <dbReference type="Pfam" id="PF17906"/>
    </source>
</evidence>
<dbReference type="Proteomes" id="UP000005203">
    <property type="component" value="Linkage group LG15"/>
</dbReference>
<dbReference type="GO" id="GO:0006303">
    <property type="term" value="P:double-strand break repair via nonhomologous end joining"/>
    <property type="evidence" value="ECO:0007669"/>
    <property type="project" value="TreeGrafter"/>
</dbReference>
<evidence type="ECO:0000313" key="3">
    <source>
        <dbReference type="Proteomes" id="UP000005203"/>
    </source>
</evidence>
<dbReference type="InterPro" id="IPR036388">
    <property type="entry name" value="WH-like_DNA-bd_sf"/>
</dbReference>
<proteinExistence type="predicted"/>
<dbReference type="GO" id="GO:0046975">
    <property type="term" value="F:histone H3K36 methyltransferase activity"/>
    <property type="evidence" value="ECO:0007669"/>
    <property type="project" value="TreeGrafter"/>
</dbReference>
<dbReference type="RefSeq" id="XP_026301197.1">
    <property type="nucleotide sequence ID" value="XM_026445412.1"/>
</dbReference>
<dbReference type="Gene3D" id="1.10.10.10">
    <property type="entry name" value="Winged helix-like DNA-binding domain superfamily/Winged helix DNA-binding domain"/>
    <property type="match status" value="1"/>
</dbReference>
<reference evidence="4" key="2">
    <citation type="submission" date="2025-04" db="UniProtKB">
        <authorList>
            <consortium name="RefSeq"/>
        </authorList>
    </citation>
    <scope>IDENTIFICATION</scope>
    <source>
        <strain evidence="4">DH4</strain>
        <tissue evidence="4">Whole body</tissue>
    </source>
</reference>
<dbReference type="Gene3D" id="1.10.10.1450">
    <property type="match status" value="1"/>
</dbReference>
<dbReference type="GO" id="GO:0005634">
    <property type="term" value="C:nucleus"/>
    <property type="evidence" value="ECO:0007669"/>
    <property type="project" value="TreeGrafter"/>
</dbReference>
<dbReference type="KEGG" id="ame:727429"/>
<dbReference type="AlphaFoldDB" id="A0A7M7MUI5"/>
<dbReference type="GeneID" id="727429"/>
<dbReference type="GO" id="GO:0031297">
    <property type="term" value="P:replication fork processing"/>
    <property type="evidence" value="ECO:0007669"/>
    <property type="project" value="TreeGrafter"/>
</dbReference>
<reference evidence="2" key="1">
    <citation type="submission" date="2021-01" db="UniProtKB">
        <authorList>
            <consortium name="EnsemblMetazoa"/>
        </authorList>
    </citation>
    <scope>IDENTIFICATION</scope>
    <source>
        <strain evidence="2">DH4</strain>
    </source>
</reference>
<dbReference type="InterPro" id="IPR041426">
    <property type="entry name" value="Mos1_HTH"/>
</dbReference>
<evidence type="ECO:0000313" key="2">
    <source>
        <dbReference type="EnsemblMetazoa" id="XP_026301197"/>
    </source>
</evidence>
<evidence type="ECO:0000313" key="4">
    <source>
        <dbReference type="RefSeq" id="XP_026301197.1"/>
    </source>
</evidence>
<dbReference type="GO" id="GO:0000729">
    <property type="term" value="P:DNA double-strand break processing"/>
    <property type="evidence" value="ECO:0007669"/>
    <property type="project" value="TreeGrafter"/>
</dbReference>
<dbReference type="GO" id="GO:0015074">
    <property type="term" value="P:DNA integration"/>
    <property type="evidence" value="ECO:0007669"/>
    <property type="project" value="TreeGrafter"/>
</dbReference>
<dbReference type="OrthoDB" id="10032414at2759"/>
<keyword evidence="3" id="KW-1185">Reference proteome</keyword>
<dbReference type="GO" id="GO:0042800">
    <property type="term" value="F:histone H3K4 methyltransferase activity"/>
    <property type="evidence" value="ECO:0007669"/>
    <property type="project" value="TreeGrafter"/>
</dbReference>
<dbReference type="PANTHER" id="PTHR46060">
    <property type="entry name" value="MARINER MOS1 TRANSPOSASE-LIKE PROTEIN"/>
    <property type="match status" value="1"/>
</dbReference>
<dbReference type="InterPro" id="IPR052709">
    <property type="entry name" value="Transposase-MT_Hybrid"/>
</dbReference>
<dbReference type="GO" id="GO:0044547">
    <property type="term" value="F:DNA topoisomerase binding"/>
    <property type="evidence" value="ECO:0007669"/>
    <property type="project" value="TreeGrafter"/>
</dbReference>
<dbReference type="GO" id="GO:0035861">
    <property type="term" value="C:site of double-strand break"/>
    <property type="evidence" value="ECO:0007669"/>
    <property type="project" value="TreeGrafter"/>
</dbReference>
<dbReference type="GO" id="GO:0003697">
    <property type="term" value="F:single-stranded DNA binding"/>
    <property type="evidence" value="ECO:0007669"/>
    <property type="project" value="TreeGrafter"/>
</dbReference>
<feature type="domain" description="Mos1 transposase HTH" evidence="1">
    <location>
        <begin position="5"/>
        <end position="52"/>
    </location>
</feature>
<dbReference type="GO" id="GO:0044774">
    <property type="term" value="P:mitotic DNA integrity checkpoint signaling"/>
    <property type="evidence" value="ECO:0007669"/>
    <property type="project" value="TreeGrafter"/>
</dbReference>
<name>A0A7M7MUI5_APIME</name>
<dbReference type="GO" id="GO:0000014">
    <property type="term" value="F:single-stranded DNA endodeoxyribonuclease activity"/>
    <property type="evidence" value="ECO:0007669"/>
    <property type="project" value="TreeGrafter"/>
</dbReference>
<dbReference type="Pfam" id="PF17906">
    <property type="entry name" value="HTH_48"/>
    <property type="match status" value="1"/>
</dbReference>
<dbReference type="PANTHER" id="PTHR46060:SF2">
    <property type="entry name" value="HISTONE-LYSINE N-METHYLTRANSFERASE SETMAR"/>
    <property type="match status" value="1"/>
</dbReference>
<protein>
    <submittedName>
        <fullName evidence="4">Histone-lysine N-methyltransferase SETMAR-like</fullName>
    </submittedName>
</protein>
<dbReference type="GO" id="GO:0003690">
    <property type="term" value="F:double-stranded DNA binding"/>
    <property type="evidence" value="ECO:0007669"/>
    <property type="project" value="TreeGrafter"/>
</dbReference>
<accession>A0A7M7MUI5</accession>
<organism evidence="2">
    <name type="scientific">Apis mellifera</name>
    <name type="common">Honeybee</name>
    <dbReference type="NCBI Taxonomy" id="7460"/>
    <lineage>
        <taxon>Eukaryota</taxon>
        <taxon>Metazoa</taxon>
        <taxon>Ecdysozoa</taxon>
        <taxon>Arthropoda</taxon>
        <taxon>Hexapoda</taxon>
        <taxon>Insecta</taxon>
        <taxon>Pterygota</taxon>
        <taxon>Neoptera</taxon>
        <taxon>Endopterygota</taxon>
        <taxon>Hymenoptera</taxon>
        <taxon>Apocrita</taxon>
        <taxon>Aculeata</taxon>
        <taxon>Apoidea</taxon>
        <taxon>Anthophila</taxon>
        <taxon>Apidae</taxon>
        <taxon>Apis</taxon>
    </lineage>
</organism>
<sequence length="181" mass="21120">MATDKNHLRHCILYKFQQGRNATEACRNLLKVFGESTVSDMTCRRWYEKFETSDFNLSDKRSGRPSLIDDDVVKAMLEQDPFLTTSEIAQRLNSAQQTISDHIRKIGLVWKYSRWVPHELSQKNLDDRVVICTSLLARNKIEPFLNRMITGDEKWITYNNIVKKRAYCEPGKLTLPPLNQI</sequence>
<dbReference type="GO" id="GO:0000793">
    <property type="term" value="C:condensed chromosome"/>
    <property type="evidence" value="ECO:0007669"/>
    <property type="project" value="TreeGrafter"/>
</dbReference>
<dbReference type="EnsemblMetazoa" id="XM_026445412">
    <property type="protein sequence ID" value="XP_026301197"/>
    <property type="gene ID" value="LOC727429"/>
</dbReference>